<keyword evidence="1" id="KW-0732">Signal</keyword>
<feature type="signal peptide" evidence="1">
    <location>
        <begin position="1"/>
        <end position="39"/>
    </location>
</feature>
<dbReference type="EMBL" id="JAAATW010000002">
    <property type="protein sequence ID" value="NBE07971.1"/>
    <property type="molecule type" value="Genomic_DNA"/>
</dbReference>
<sequence length="262" mass="28425">MLTTARRFAPTPLRPAPLRAILPLAILLLAATAPAPASAQDTKPQVEGAEYDLVTTGITAAQLGYSARQEGDRYVVTARFASTGLLALLRRVQFEATSEGLLTDTTPRPDRYAAQAEVGRRTGQTVVDYTDGTPRLTVDEPPRAPADWQIDPATQGGTVDPISALFVILRDAVPGTECNRAFRLFDGRRATELTVGPARPGTDGTLTCDGEYRRIAGYPPEDMAERTRFPFTLTLMPTADGRLRVTEVTMDSLIGKARLIRR</sequence>
<name>A0ABW9Y603_9RHOB</name>
<keyword evidence="3" id="KW-1185">Reference proteome</keyword>
<protein>
    <submittedName>
        <fullName evidence="2">DUF3108 domain-containing protein</fullName>
    </submittedName>
</protein>
<feature type="chain" id="PRO_5045066764" evidence="1">
    <location>
        <begin position="40"/>
        <end position="262"/>
    </location>
</feature>
<evidence type="ECO:0000256" key="1">
    <source>
        <dbReference type="SAM" id="SignalP"/>
    </source>
</evidence>
<organism evidence="2 3">
    <name type="scientific">Paragemmobacter ruber</name>
    <dbReference type="NCBI Taxonomy" id="1985673"/>
    <lineage>
        <taxon>Bacteria</taxon>
        <taxon>Pseudomonadati</taxon>
        <taxon>Pseudomonadota</taxon>
        <taxon>Alphaproteobacteria</taxon>
        <taxon>Rhodobacterales</taxon>
        <taxon>Paracoccaceae</taxon>
        <taxon>Paragemmobacter</taxon>
    </lineage>
</organism>
<dbReference type="Proteomes" id="UP001517376">
    <property type="component" value="Unassembled WGS sequence"/>
</dbReference>
<dbReference type="InterPro" id="IPR021457">
    <property type="entry name" value="DUF3108"/>
</dbReference>
<dbReference type="RefSeq" id="WP_161766973.1">
    <property type="nucleotide sequence ID" value="NZ_JAAATW010000002.1"/>
</dbReference>
<reference evidence="3" key="1">
    <citation type="submission" date="2020-01" db="EMBL/GenBank/DDBJ databases">
        <title>Sphingomonas sp. strain CSW-10.</title>
        <authorList>
            <person name="Chen W.-M."/>
        </authorList>
    </citation>
    <scope>NUCLEOTIDE SEQUENCE [LARGE SCALE GENOMIC DNA]</scope>
    <source>
        <strain evidence="3">CCP-1</strain>
    </source>
</reference>
<proteinExistence type="predicted"/>
<accession>A0ABW9Y603</accession>
<evidence type="ECO:0000313" key="2">
    <source>
        <dbReference type="EMBL" id="NBE07971.1"/>
    </source>
</evidence>
<comment type="caution">
    <text evidence="2">The sequence shown here is derived from an EMBL/GenBank/DDBJ whole genome shotgun (WGS) entry which is preliminary data.</text>
</comment>
<gene>
    <name evidence="2" type="ORF">GU920_10515</name>
</gene>
<dbReference type="Pfam" id="PF11306">
    <property type="entry name" value="DUF3108"/>
    <property type="match status" value="1"/>
</dbReference>
<evidence type="ECO:0000313" key="3">
    <source>
        <dbReference type="Proteomes" id="UP001517376"/>
    </source>
</evidence>